<name>A0AA40LXB6_CNENI</name>
<dbReference type="PANTHER" id="PTHR11736:SF35">
    <property type="entry name" value="MELANOMA-ASSOCIATED ANTIGEN B5"/>
    <property type="match status" value="1"/>
</dbReference>
<dbReference type="GO" id="GO:0005634">
    <property type="term" value="C:nucleus"/>
    <property type="evidence" value="ECO:0007669"/>
    <property type="project" value="TreeGrafter"/>
</dbReference>
<dbReference type="Pfam" id="PF01454">
    <property type="entry name" value="MAGE"/>
    <property type="match status" value="1"/>
</dbReference>
<dbReference type="Gene3D" id="1.10.10.1200">
    <property type="entry name" value="MAGE homology domain, winged helix WH1 motif"/>
    <property type="match status" value="1"/>
</dbReference>
<evidence type="ECO:0000313" key="4">
    <source>
        <dbReference type="Proteomes" id="UP001177744"/>
    </source>
</evidence>
<dbReference type="InterPro" id="IPR037445">
    <property type="entry name" value="MAGE"/>
</dbReference>
<protein>
    <recommendedName>
        <fullName evidence="2">MAGE domain-containing protein</fullName>
    </recommendedName>
</protein>
<dbReference type="InterPro" id="IPR002190">
    <property type="entry name" value="MHD_dom"/>
</dbReference>
<dbReference type="InterPro" id="IPR041898">
    <property type="entry name" value="MAGE_WH1"/>
</dbReference>
<keyword evidence="4" id="KW-1185">Reference proteome</keyword>
<feature type="compositionally biased region" description="Basic residues" evidence="1">
    <location>
        <begin position="147"/>
        <end position="157"/>
    </location>
</feature>
<dbReference type="SMART" id="SM01392">
    <property type="entry name" value="MAGE_N"/>
    <property type="match status" value="1"/>
</dbReference>
<reference evidence="3" key="1">
    <citation type="submission" date="2023-06" db="EMBL/GenBank/DDBJ databases">
        <title>Reference genome for the Northern bat (Eptesicus nilssonii), a most northern bat species.</title>
        <authorList>
            <person name="Laine V.N."/>
            <person name="Pulliainen A.T."/>
            <person name="Lilley T.M."/>
        </authorList>
    </citation>
    <scope>NUCLEOTIDE SEQUENCE</scope>
    <source>
        <strain evidence="3">BLF_Eptnil</strain>
        <tissue evidence="3">Kidney</tissue>
    </source>
</reference>
<proteinExistence type="predicted"/>
<feature type="region of interest" description="Disordered" evidence="1">
    <location>
        <begin position="141"/>
        <end position="183"/>
    </location>
</feature>
<evidence type="ECO:0000256" key="1">
    <source>
        <dbReference type="SAM" id="MobiDB-lite"/>
    </source>
</evidence>
<dbReference type="EMBL" id="JAULJE010000001">
    <property type="protein sequence ID" value="KAK1346967.1"/>
    <property type="molecule type" value="Genomic_DNA"/>
</dbReference>
<dbReference type="FunFam" id="1.10.10.1210:FF:000001">
    <property type="entry name" value="melanoma-associated antigen D1"/>
    <property type="match status" value="1"/>
</dbReference>
<dbReference type="Proteomes" id="UP001177744">
    <property type="component" value="Unassembled WGS sequence"/>
</dbReference>
<accession>A0AA40LXB6</accession>
<comment type="caution">
    <text evidence="3">The sequence shown here is derived from an EMBL/GenBank/DDBJ whole genome shotgun (WGS) entry which is preliminary data.</text>
</comment>
<evidence type="ECO:0000259" key="2">
    <source>
        <dbReference type="PROSITE" id="PS50838"/>
    </source>
</evidence>
<dbReference type="InterPro" id="IPR041899">
    <property type="entry name" value="MAGE_WH2"/>
</dbReference>
<feature type="domain" description="MAGE" evidence="2">
    <location>
        <begin position="1"/>
        <end position="59"/>
    </location>
</feature>
<dbReference type="SMART" id="SM01373">
    <property type="entry name" value="MAGE"/>
    <property type="match status" value="1"/>
</dbReference>
<evidence type="ECO:0000313" key="3">
    <source>
        <dbReference type="EMBL" id="KAK1346967.1"/>
    </source>
</evidence>
<organism evidence="3 4">
    <name type="scientific">Cnephaeus nilssonii</name>
    <name type="common">Northern bat</name>
    <name type="synonym">Eptesicus nilssonii</name>
    <dbReference type="NCBI Taxonomy" id="3371016"/>
    <lineage>
        <taxon>Eukaryota</taxon>
        <taxon>Metazoa</taxon>
        <taxon>Chordata</taxon>
        <taxon>Craniata</taxon>
        <taxon>Vertebrata</taxon>
        <taxon>Euteleostomi</taxon>
        <taxon>Mammalia</taxon>
        <taxon>Eutheria</taxon>
        <taxon>Laurasiatheria</taxon>
        <taxon>Chiroptera</taxon>
        <taxon>Yangochiroptera</taxon>
        <taxon>Vespertilionidae</taxon>
        <taxon>Cnephaeus</taxon>
    </lineage>
</organism>
<dbReference type="Pfam" id="PF12440">
    <property type="entry name" value="MAGE_N"/>
    <property type="match status" value="1"/>
</dbReference>
<gene>
    <name evidence="3" type="ORF">QTO34_000827</name>
</gene>
<dbReference type="AlphaFoldDB" id="A0AA40LXB6"/>
<feature type="domain" description="MAGE" evidence="2">
    <location>
        <begin position="251"/>
        <end position="449"/>
    </location>
</feature>
<dbReference type="InterPro" id="IPR021072">
    <property type="entry name" value="MAGE_N"/>
</dbReference>
<dbReference type="Gene3D" id="1.10.10.1210">
    <property type="entry name" value="MAGE homology domain, winged helix WH2 motif"/>
    <property type="match status" value="2"/>
</dbReference>
<dbReference type="GO" id="GO:0000122">
    <property type="term" value="P:negative regulation of transcription by RNA polymerase II"/>
    <property type="evidence" value="ECO:0007669"/>
    <property type="project" value="TreeGrafter"/>
</dbReference>
<sequence>MNILGVIFMNGNCASEEETWEFLNAMQVFPGRKHYIYGEPRKLFTKDIVQLEYLEYSQLGSDPGGAGGRPLGGPREPPCRCWTRLPADFRKRWLTLLCSLGVLQAGIHLTAEDTSTISFSFILVSLFPDFLSRLLPAVPDHSDIMPRRRKNKKRHHARSEPQSCGNAPATVEAEEESTPSFSTQCEGIRQGLPVAGSRNTSQGPQSVLTTTTTLVAVSCPGSDEAFSKEDEDEAVSSETPLFTEVSEVDEFKNKTVCLEQFILNKYKLRKPILKADMLHIVGKDYQHRFAEMLKKVSQQIETFFALDMYEVDSTRHSYALVSKLKLPNNGRVRPGRGLPKTGLLMHILGMIFMNGNSVSEEEVWRDLRLMRVYPRRKHFVFGEPRKLITNFLRLKYLECRRVPNSDPPRSEFLWGPKAYQETSKLKVLEFWAKVNGTHPSAFPYCYQEALRDEEERARARVAARAATTAQVTALSRAMARTTLLPIEKSKAFRPSDQNI</sequence>
<dbReference type="PANTHER" id="PTHR11736">
    <property type="entry name" value="MELANOMA-ASSOCIATED ANTIGEN MAGE ANTIGEN"/>
    <property type="match status" value="1"/>
</dbReference>
<dbReference type="PROSITE" id="PS50838">
    <property type="entry name" value="MAGE"/>
    <property type="match status" value="2"/>
</dbReference>